<dbReference type="Gene3D" id="3.20.20.70">
    <property type="entry name" value="Aldolase class I"/>
    <property type="match status" value="1"/>
</dbReference>
<keyword evidence="2" id="KW-0665">Pyrimidine biosynthesis</keyword>
<accession>A0A4E9FME8</accession>
<evidence type="ECO:0000256" key="1">
    <source>
        <dbReference type="ARBA" id="ARBA00004725"/>
    </source>
</evidence>
<keyword evidence="7" id="KW-1185">Reference proteome</keyword>
<dbReference type="AlphaFoldDB" id="A0A0J9Y0B5"/>
<dbReference type="EMBL" id="CAAKNF010000195">
    <property type="protein sequence ID" value="VIO97907.1"/>
    <property type="molecule type" value="Genomic_DNA"/>
</dbReference>
<accession>A0A0J9Y0B5</accession>
<gene>
    <name evidence="9" type="primary">bma-umps-1</name>
    <name evidence="5" type="synonym">Bma-umps-1</name>
    <name evidence="6 8 9" type="ORF">Bm5636</name>
    <name evidence="6" type="ORF">BM_BM5636</name>
    <name evidence="5" type="ORF">BM_Bm5636</name>
</gene>
<evidence type="ECO:0000313" key="6">
    <source>
        <dbReference type="EMBL" id="VIO97907.1"/>
    </source>
</evidence>
<dbReference type="OrthoDB" id="10263753at2759"/>
<evidence type="ECO:0000313" key="9">
    <source>
        <dbReference type="WormBase" id="Bm5636c"/>
    </source>
</evidence>
<dbReference type="EMBL" id="LN857010">
    <property type="protein sequence ID" value="CDP99550.1"/>
    <property type="molecule type" value="Genomic_DNA"/>
</dbReference>
<reference evidence="6" key="3">
    <citation type="submission" date="2019-04" db="EMBL/GenBank/DDBJ databases">
        <authorList>
            <person name="Howe K."/>
            <person name="Paulini M."/>
            <person name="Williams G."/>
        </authorList>
    </citation>
    <scope>NUCLEOTIDE SEQUENCE [LARGE SCALE GENOMIC DNA]</scope>
    <source>
        <strain evidence="6">FR3</strain>
    </source>
</reference>
<evidence type="ECO:0000259" key="4">
    <source>
        <dbReference type="Pfam" id="PF00215"/>
    </source>
</evidence>
<dbReference type="InterPro" id="IPR011060">
    <property type="entry name" value="RibuloseP-bd_barrel"/>
</dbReference>
<evidence type="ECO:0000313" key="5">
    <source>
        <dbReference type="EMBL" id="CDP99550.1"/>
    </source>
</evidence>
<name>A0A0J9Y0B5_BRUMA</name>
<reference evidence="5 7" key="1">
    <citation type="journal article" date="2007" name="Science">
        <title>Draft genome of the filarial nematode parasite Brugia malayi.</title>
        <authorList>
            <person name="Ghedin E."/>
            <person name="Wang S."/>
            <person name="Spiro D."/>
            <person name="Caler E."/>
            <person name="Zhao Q."/>
            <person name="Crabtree J."/>
            <person name="Allen J.E."/>
            <person name="Delcher A.L."/>
            <person name="Guiliano D.B."/>
            <person name="Miranda-Saavedra D."/>
            <person name="Angiuoli S.V."/>
            <person name="Creasy T."/>
            <person name="Amedeo P."/>
            <person name="Haas B."/>
            <person name="El-Sayed N.M."/>
            <person name="Wortman J.R."/>
            <person name="Feldblyum T."/>
            <person name="Tallon L."/>
            <person name="Schatz M."/>
            <person name="Shumway M."/>
            <person name="Koo H."/>
            <person name="Salzberg S.L."/>
            <person name="Schobel S."/>
            <person name="Pertea M."/>
            <person name="Pop M."/>
            <person name="White O."/>
            <person name="Barton G.J."/>
            <person name="Carlow C.K."/>
            <person name="Crawford M.J."/>
            <person name="Daub J."/>
            <person name="Dimmic M.W."/>
            <person name="Estes C.F."/>
            <person name="Foster J.M."/>
            <person name="Ganatra M."/>
            <person name="Gregory W.F."/>
            <person name="Johnson N.M."/>
            <person name="Jin J."/>
            <person name="Komuniecki R."/>
            <person name="Korf I."/>
            <person name="Kumar S."/>
            <person name="Laney S."/>
            <person name="Li B.W."/>
            <person name="Li W."/>
            <person name="Lindblom T.H."/>
            <person name="Lustigman S."/>
            <person name="Ma D."/>
            <person name="Maina C.V."/>
            <person name="Martin D.M."/>
            <person name="McCarter J.P."/>
            <person name="McReynolds L."/>
            <person name="Mitreva M."/>
            <person name="Nutman T.B."/>
            <person name="Parkinson J."/>
            <person name="Peregrin-Alvarez J.M."/>
            <person name="Poole C."/>
            <person name="Ren Q."/>
            <person name="Saunders L."/>
            <person name="Sluder A.E."/>
            <person name="Smith K."/>
            <person name="Stanke M."/>
            <person name="Unnasch T.R."/>
            <person name="Ware J."/>
            <person name="Wei A.D."/>
            <person name="Weil G."/>
            <person name="Williams D.J."/>
            <person name="Zhang Y."/>
            <person name="Williams S.A."/>
            <person name="Fraser-Liggett C."/>
            <person name="Slatko B."/>
            <person name="Blaxter M.L."/>
            <person name="Scott A.L."/>
        </authorList>
    </citation>
    <scope>NUCLEOTIDE SEQUENCE</scope>
    <source>
        <strain evidence="5 7">FR3</strain>
    </source>
</reference>
<evidence type="ECO:0000313" key="7">
    <source>
        <dbReference type="Proteomes" id="UP000006672"/>
    </source>
</evidence>
<evidence type="ECO:0000313" key="8">
    <source>
        <dbReference type="WBParaSite" id="Bm5636c.1"/>
    </source>
</evidence>
<keyword evidence="3" id="KW-0456">Lyase</keyword>
<dbReference type="Pfam" id="PF00215">
    <property type="entry name" value="OMPdecase"/>
    <property type="match status" value="1"/>
</dbReference>
<reference evidence="5" key="2">
    <citation type="submission" date="2012-12" db="EMBL/GenBank/DDBJ databases">
        <authorList>
            <person name="Gao Y.W."/>
            <person name="Fan S.T."/>
            <person name="Sun H.T."/>
            <person name="Wang Z."/>
            <person name="Gao X.L."/>
            <person name="Li Y.G."/>
            <person name="Wang T.C."/>
            <person name="Zhang K."/>
            <person name="Xu W.W."/>
            <person name="Yu Z.J."/>
            <person name="Xia X.Z."/>
        </authorList>
    </citation>
    <scope>NUCLEOTIDE SEQUENCE</scope>
    <source>
        <strain evidence="5">FR3</strain>
    </source>
</reference>
<protein>
    <submittedName>
        <fullName evidence="5">BMA-UMPS-1, isoform c</fullName>
    </submittedName>
    <submittedName>
        <fullName evidence="6">Orotate phosphoribosyltransferase family protein</fullName>
    </submittedName>
    <submittedName>
        <fullName evidence="8">Orotidine-5'-phosphate decarboxylase</fullName>
    </submittedName>
</protein>
<dbReference type="PANTHER" id="PTHR19278:SF9">
    <property type="entry name" value="URIDINE 5'-MONOPHOSPHATE SYNTHASE"/>
    <property type="match status" value="1"/>
</dbReference>
<dbReference type="GO" id="GO:0004588">
    <property type="term" value="F:orotate phosphoribosyltransferase activity"/>
    <property type="evidence" value="ECO:0007669"/>
    <property type="project" value="TreeGrafter"/>
</dbReference>
<dbReference type="GO" id="GO:0004590">
    <property type="term" value="F:orotidine-5'-phosphate decarboxylase activity"/>
    <property type="evidence" value="ECO:0007669"/>
    <property type="project" value="InterPro"/>
</dbReference>
<dbReference type="GO" id="GO:0006222">
    <property type="term" value="P:UMP biosynthetic process"/>
    <property type="evidence" value="ECO:0007669"/>
    <property type="project" value="TreeGrafter"/>
</dbReference>
<evidence type="ECO:0000256" key="3">
    <source>
        <dbReference type="ARBA" id="ARBA00023239"/>
    </source>
</evidence>
<evidence type="ECO:0000256" key="2">
    <source>
        <dbReference type="ARBA" id="ARBA00022975"/>
    </source>
</evidence>
<keyword evidence="6" id="KW-0328">Glycosyltransferase</keyword>
<dbReference type="InterPro" id="IPR013785">
    <property type="entry name" value="Aldolase_TIM"/>
</dbReference>
<dbReference type="PANTHER" id="PTHR19278">
    <property type="entry name" value="OROTATE PHOSPHORIBOSYLTRANSFERASE"/>
    <property type="match status" value="1"/>
</dbReference>
<dbReference type="Proteomes" id="UP000006672">
    <property type="component" value="Unassembled WGS sequence"/>
</dbReference>
<dbReference type="GO" id="GO:0006207">
    <property type="term" value="P:'de novo' pyrimidine nucleobase biosynthetic process"/>
    <property type="evidence" value="ECO:0007669"/>
    <property type="project" value="InterPro"/>
</dbReference>
<comment type="pathway">
    <text evidence="1">Pyrimidine metabolism; UMP biosynthesis via de novo pathway.</text>
</comment>
<feature type="domain" description="Orotidine 5'-phosphate decarboxylase" evidence="4">
    <location>
        <begin position="10"/>
        <end position="96"/>
    </location>
</feature>
<sequence>MSSGSFTKSKQYLNDALDLAKNNRDIVSGFICQKRCANIPGFLYWTAGVHMDAVSDGVGQNWRTIENAIGIDGNDIVIVGRAITDAADINTQVRRYRDAAWESFINRQQNH</sequence>
<dbReference type="InterPro" id="IPR001754">
    <property type="entry name" value="OMPdeCOase_dom"/>
</dbReference>
<dbReference type="WormBase" id="Bm5636c">
    <property type="protein sequence ID" value="BM37939"/>
    <property type="gene ID" value="WBGene00225897"/>
    <property type="gene designation" value="Bma-umps-1"/>
</dbReference>
<keyword evidence="6" id="KW-0808">Transferase</keyword>
<reference evidence="8" key="4">
    <citation type="submission" date="2019-12" db="UniProtKB">
        <authorList>
            <consortium name="WormBaseParasite"/>
        </authorList>
    </citation>
    <scope>IDENTIFICATION</scope>
</reference>
<dbReference type="WBParaSite" id="Bm5636c.1">
    <property type="protein sequence ID" value="Bm5636c.1"/>
    <property type="gene ID" value="WBGene00225897"/>
</dbReference>
<organism evidence="5">
    <name type="scientific">Brugia malayi</name>
    <name type="common">Filarial nematode worm</name>
    <dbReference type="NCBI Taxonomy" id="6279"/>
    <lineage>
        <taxon>Eukaryota</taxon>
        <taxon>Metazoa</taxon>
        <taxon>Ecdysozoa</taxon>
        <taxon>Nematoda</taxon>
        <taxon>Chromadorea</taxon>
        <taxon>Rhabditida</taxon>
        <taxon>Spirurina</taxon>
        <taxon>Spiruromorpha</taxon>
        <taxon>Filarioidea</taxon>
        <taxon>Onchocercidae</taxon>
        <taxon>Brugia</taxon>
    </lineage>
</organism>
<dbReference type="SUPFAM" id="SSF51366">
    <property type="entry name" value="Ribulose-phoshate binding barrel"/>
    <property type="match status" value="1"/>
</dbReference>
<proteinExistence type="predicted"/>